<dbReference type="SUPFAM" id="SSF54106">
    <property type="entry name" value="LysM domain"/>
    <property type="match status" value="1"/>
</dbReference>
<proteinExistence type="inferred from homology"/>
<feature type="signal peptide" evidence="3">
    <location>
        <begin position="1"/>
        <end position="27"/>
    </location>
</feature>
<comment type="similarity">
    <text evidence="1">Belongs to the E.coli NlpD/Haemophilus LppB family.</text>
</comment>
<feature type="chain" id="PRO_5020296859" evidence="3">
    <location>
        <begin position="28"/>
        <end position="362"/>
    </location>
</feature>
<dbReference type="PANTHER" id="PTHR21666">
    <property type="entry name" value="PEPTIDASE-RELATED"/>
    <property type="match status" value="1"/>
</dbReference>
<dbReference type="Pfam" id="PF01476">
    <property type="entry name" value="LysM"/>
    <property type="match status" value="1"/>
</dbReference>
<dbReference type="GO" id="GO:0004222">
    <property type="term" value="F:metalloendopeptidase activity"/>
    <property type="evidence" value="ECO:0007669"/>
    <property type="project" value="TreeGrafter"/>
</dbReference>
<dbReference type="OrthoDB" id="9795421at2"/>
<evidence type="ECO:0000256" key="1">
    <source>
        <dbReference type="ARBA" id="ARBA00038420"/>
    </source>
</evidence>
<evidence type="ECO:0000259" key="4">
    <source>
        <dbReference type="PROSITE" id="PS51782"/>
    </source>
</evidence>
<dbReference type="SMART" id="SM00257">
    <property type="entry name" value="LysM"/>
    <property type="match status" value="1"/>
</dbReference>
<dbReference type="PROSITE" id="PS51257">
    <property type="entry name" value="PROKAR_LIPOPROTEIN"/>
    <property type="match status" value="1"/>
</dbReference>
<protein>
    <submittedName>
        <fullName evidence="5">LysM peptidoglycan-binding domain-containing protein</fullName>
    </submittedName>
</protein>
<dbReference type="AlphaFoldDB" id="A0A4T0UT34"/>
<evidence type="ECO:0000313" key="6">
    <source>
        <dbReference type="Proteomes" id="UP000308891"/>
    </source>
</evidence>
<dbReference type="InterPro" id="IPR018392">
    <property type="entry name" value="LysM"/>
</dbReference>
<gene>
    <name evidence="5" type="ORF">E5K04_09970</name>
</gene>
<evidence type="ECO:0000256" key="3">
    <source>
        <dbReference type="SAM" id="SignalP"/>
    </source>
</evidence>
<keyword evidence="3" id="KW-0732">Signal</keyword>
<name>A0A4T0UT34_9NEIS</name>
<dbReference type="Gene3D" id="2.70.70.10">
    <property type="entry name" value="Glucose Permease (Domain IIA)"/>
    <property type="match status" value="1"/>
</dbReference>
<dbReference type="InterPro" id="IPR036779">
    <property type="entry name" value="LysM_dom_sf"/>
</dbReference>
<evidence type="ECO:0000256" key="2">
    <source>
        <dbReference type="SAM" id="MobiDB-lite"/>
    </source>
</evidence>
<dbReference type="InterPro" id="IPR050570">
    <property type="entry name" value="Cell_wall_metabolism_enzyme"/>
</dbReference>
<feature type="region of interest" description="Disordered" evidence="2">
    <location>
        <begin position="213"/>
        <end position="243"/>
    </location>
</feature>
<comment type="caution">
    <text evidence="5">The sequence shown here is derived from an EMBL/GenBank/DDBJ whole genome shotgun (WGS) entry which is preliminary data.</text>
</comment>
<dbReference type="PANTHER" id="PTHR21666:SF263">
    <property type="entry name" value="MUREIN HYDROLASE ACTIVATOR NLPD"/>
    <property type="match status" value="1"/>
</dbReference>
<dbReference type="InterPro" id="IPR016047">
    <property type="entry name" value="M23ase_b-sheet_dom"/>
</dbReference>
<dbReference type="RefSeq" id="WP_136553572.1">
    <property type="nucleotide sequence ID" value="NZ_STGJ01000010.1"/>
</dbReference>
<dbReference type="Proteomes" id="UP000308891">
    <property type="component" value="Unassembled WGS sequence"/>
</dbReference>
<feature type="domain" description="LysM" evidence="4">
    <location>
        <begin position="76"/>
        <end position="119"/>
    </location>
</feature>
<reference evidence="5 6" key="1">
    <citation type="submission" date="2019-04" db="EMBL/GenBank/DDBJ databases">
        <title>Crenobacter sp. nov.</title>
        <authorList>
            <person name="Shi S."/>
        </authorList>
    </citation>
    <scope>NUCLEOTIDE SEQUENCE [LARGE SCALE GENOMIC DNA]</scope>
    <source>
        <strain evidence="5 6">GY 70310</strain>
    </source>
</reference>
<evidence type="ECO:0000313" key="5">
    <source>
        <dbReference type="EMBL" id="TIC82074.1"/>
    </source>
</evidence>
<dbReference type="PROSITE" id="PS51782">
    <property type="entry name" value="LYSM"/>
    <property type="match status" value="1"/>
</dbReference>
<dbReference type="SUPFAM" id="SSF51261">
    <property type="entry name" value="Duplicated hybrid motif"/>
    <property type="match status" value="1"/>
</dbReference>
<dbReference type="Gene3D" id="3.10.350.10">
    <property type="entry name" value="LysM domain"/>
    <property type="match status" value="1"/>
</dbReference>
<dbReference type="EMBL" id="STGJ01000010">
    <property type="protein sequence ID" value="TIC82074.1"/>
    <property type="molecule type" value="Genomic_DNA"/>
</dbReference>
<accession>A0A4T0UT34</accession>
<feature type="compositionally biased region" description="Low complexity" evidence="2">
    <location>
        <begin position="213"/>
        <end position="227"/>
    </location>
</feature>
<dbReference type="Pfam" id="PF01551">
    <property type="entry name" value="Peptidase_M23"/>
    <property type="match status" value="1"/>
</dbReference>
<sequence>MNKNRNPRSTLLKLAGTGTLLLLTACAQTSQPAAPIVSGGAQSPAYGAAPATPQMQGGAEAIALPVGASAQALGAKTHIVQPGENLYRISLNNGLKHQDVARWNGMETFDIKVGQVLRLTPPGGAASVAGSAPAAAPVVRASPSPAPAAVADGTLKPYPQALKLPYSAQAGSELARLSEGGAGAAPAAKTPAPIIAAAPVVAASPAAKPAATAPAAAPVKQAEAPASKAATDSTPQPVAAGTGRWLWPTEGKVVGRFNDKNKGIDIAGKAGQPVLASADGKVVYSGNGLKGYGKLIIVKHDKEFLTAYAHNSDLLVKEGQSVKQGQKIALMGNTDADQVKLHFEIREFGKPVNPENHLGSQP</sequence>
<organism evidence="5 6">
    <name type="scientific">Crenobacter intestini</name>
    <dbReference type="NCBI Taxonomy" id="2563443"/>
    <lineage>
        <taxon>Bacteria</taxon>
        <taxon>Pseudomonadati</taxon>
        <taxon>Pseudomonadota</taxon>
        <taxon>Betaproteobacteria</taxon>
        <taxon>Neisseriales</taxon>
        <taxon>Neisseriaceae</taxon>
        <taxon>Crenobacter</taxon>
    </lineage>
</organism>
<dbReference type="CDD" id="cd12797">
    <property type="entry name" value="M23_peptidase"/>
    <property type="match status" value="1"/>
</dbReference>
<dbReference type="InterPro" id="IPR011055">
    <property type="entry name" value="Dup_hybrid_motif"/>
</dbReference>
<keyword evidence="6" id="KW-1185">Reference proteome</keyword>
<dbReference type="CDD" id="cd00118">
    <property type="entry name" value="LysM"/>
    <property type="match status" value="1"/>
</dbReference>